<dbReference type="Pfam" id="PF17906">
    <property type="entry name" value="HTH_48"/>
    <property type="match status" value="1"/>
</dbReference>
<dbReference type="STRING" id="2015173.A0A026VV55"/>
<organism evidence="2 3">
    <name type="scientific">Ooceraea biroi</name>
    <name type="common">Clonal raider ant</name>
    <name type="synonym">Cerapachys biroi</name>
    <dbReference type="NCBI Taxonomy" id="2015173"/>
    <lineage>
        <taxon>Eukaryota</taxon>
        <taxon>Metazoa</taxon>
        <taxon>Ecdysozoa</taxon>
        <taxon>Arthropoda</taxon>
        <taxon>Hexapoda</taxon>
        <taxon>Insecta</taxon>
        <taxon>Pterygota</taxon>
        <taxon>Neoptera</taxon>
        <taxon>Endopterygota</taxon>
        <taxon>Hymenoptera</taxon>
        <taxon>Apocrita</taxon>
        <taxon>Aculeata</taxon>
        <taxon>Formicoidea</taxon>
        <taxon>Formicidae</taxon>
        <taxon>Dorylinae</taxon>
        <taxon>Ooceraea</taxon>
    </lineage>
</organism>
<reference evidence="2 3" key="1">
    <citation type="journal article" date="2014" name="Curr. Biol.">
        <title>The genome of the clonal raider ant Cerapachys biroi.</title>
        <authorList>
            <person name="Oxley P.R."/>
            <person name="Ji L."/>
            <person name="Fetter-Pruneda I."/>
            <person name="McKenzie S.K."/>
            <person name="Li C."/>
            <person name="Hu H."/>
            <person name="Zhang G."/>
            <person name="Kronauer D.J."/>
        </authorList>
    </citation>
    <scope>NUCLEOTIDE SEQUENCE [LARGE SCALE GENOMIC DNA]</scope>
</reference>
<sequence>GKSFSETYAMIQEAFKEEAISCTQVYEWFRRFRVGRMSLEDDPRSGRPSRVCPSFQ</sequence>
<feature type="domain" description="Mos1 transposase HTH" evidence="1">
    <location>
        <begin position="1"/>
        <end position="35"/>
    </location>
</feature>
<dbReference type="AlphaFoldDB" id="A0A026VV55"/>
<evidence type="ECO:0000259" key="1">
    <source>
        <dbReference type="Pfam" id="PF17906"/>
    </source>
</evidence>
<dbReference type="PANTHER" id="PTHR46060">
    <property type="entry name" value="MARINER MOS1 TRANSPOSASE-LIKE PROTEIN"/>
    <property type="match status" value="1"/>
</dbReference>
<name>A0A026VV55_OOCBI</name>
<accession>A0A026VV55</accession>
<keyword evidence="3" id="KW-1185">Reference proteome</keyword>
<dbReference type="PANTHER" id="PTHR46060:SF1">
    <property type="entry name" value="MARINER MOS1 TRANSPOSASE-LIKE PROTEIN"/>
    <property type="match status" value="1"/>
</dbReference>
<dbReference type="OMA" id="NANVEHI"/>
<dbReference type="Proteomes" id="UP000053097">
    <property type="component" value="Unassembled WGS sequence"/>
</dbReference>
<dbReference type="InterPro" id="IPR052709">
    <property type="entry name" value="Transposase-MT_Hybrid"/>
</dbReference>
<evidence type="ECO:0000313" key="2">
    <source>
        <dbReference type="EMBL" id="EZA47560.1"/>
    </source>
</evidence>
<dbReference type="InterPro" id="IPR041426">
    <property type="entry name" value="Mos1_HTH"/>
</dbReference>
<dbReference type="Gene3D" id="1.10.10.1450">
    <property type="match status" value="1"/>
</dbReference>
<feature type="non-terminal residue" evidence="2">
    <location>
        <position position="1"/>
    </location>
</feature>
<protein>
    <recommendedName>
        <fullName evidence="1">Mos1 transposase HTH domain-containing protein</fullName>
    </recommendedName>
</protein>
<proteinExistence type="predicted"/>
<evidence type="ECO:0000313" key="3">
    <source>
        <dbReference type="Proteomes" id="UP000053097"/>
    </source>
</evidence>
<dbReference type="EMBL" id="KK107806">
    <property type="protein sequence ID" value="EZA47560.1"/>
    <property type="molecule type" value="Genomic_DNA"/>
</dbReference>
<gene>
    <name evidence="2" type="ORF">X777_15676</name>
</gene>